<keyword evidence="2" id="KW-1185">Reference proteome</keyword>
<dbReference type="EMBL" id="JAWIIV010000014">
    <property type="protein sequence ID" value="MEC4720907.1"/>
    <property type="molecule type" value="Genomic_DNA"/>
</dbReference>
<name>A0ABU6JB80_9BURK</name>
<evidence type="ECO:0000313" key="2">
    <source>
        <dbReference type="Proteomes" id="UP001352263"/>
    </source>
</evidence>
<gene>
    <name evidence="1" type="ORF">RY831_17205</name>
</gene>
<protein>
    <submittedName>
        <fullName evidence="1">Uncharacterized protein</fullName>
    </submittedName>
</protein>
<dbReference type="Proteomes" id="UP001352263">
    <property type="component" value="Unassembled WGS sequence"/>
</dbReference>
<reference evidence="1 2" key="1">
    <citation type="submission" date="2023-10" db="EMBL/GenBank/DDBJ databases">
        <title>Noviherbaspirillum sp. CPCC 100848 genome assembly.</title>
        <authorList>
            <person name="Li X.Y."/>
            <person name="Fang X.M."/>
        </authorList>
    </citation>
    <scope>NUCLEOTIDE SEQUENCE [LARGE SCALE GENOMIC DNA]</scope>
    <source>
        <strain evidence="1 2">CPCC 100848</strain>
    </source>
</reference>
<organism evidence="1 2">
    <name type="scientific">Noviherbaspirillum album</name>
    <dbReference type="NCBI Taxonomy" id="3080276"/>
    <lineage>
        <taxon>Bacteria</taxon>
        <taxon>Pseudomonadati</taxon>
        <taxon>Pseudomonadota</taxon>
        <taxon>Betaproteobacteria</taxon>
        <taxon>Burkholderiales</taxon>
        <taxon>Oxalobacteraceae</taxon>
        <taxon>Noviherbaspirillum</taxon>
    </lineage>
</organism>
<accession>A0ABU6JB80</accession>
<proteinExistence type="predicted"/>
<comment type="caution">
    <text evidence="1">The sequence shown here is derived from an EMBL/GenBank/DDBJ whole genome shotgun (WGS) entry which is preliminary data.</text>
</comment>
<sequence length="104" mass="12113">MEQSRVKEQLARVEQSIGVAREMCERHMDGRVQTYLKSLNRDSAHLRVMLDNGQATASLGDYREHLKATGALLLHTCEQPRHKDTRHALEQLHDELFMLEQYLQ</sequence>
<evidence type="ECO:0000313" key="1">
    <source>
        <dbReference type="EMBL" id="MEC4720907.1"/>
    </source>
</evidence>